<reference evidence="2" key="1">
    <citation type="journal article" date="2019" name="Int. J. Syst. Evol. Microbiol.">
        <title>The Global Catalogue of Microorganisms (GCM) 10K type strain sequencing project: providing services to taxonomists for standard genome sequencing and annotation.</title>
        <authorList>
            <consortium name="The Broad Institute Genomics Platform"/>
            <consortium name="The Broad Institute Genome Sequencing Center for Infectious Disease"/>
            <person name="Wu L."/>
            <person name="Ma J."/>
        </authorList>
    </citation>
    <scope>NUCLEOTIDE SEQUENCE [LARGE SCALE GENOMIC DNA]</scope>
    <source>
        <strain evidence="2">CCUG 54356</strain>
    </source>
</reference>
<dbReference type="PANTHER" id="PTHR39624">
    <property type="entry name" value="PROTEIN INVOLVED IN RIMO-MEDIATED BETA-METHYLTHIOLATION OF RIBOSOMAL PROTEIN S12 YCAO"/>
    <property type="match status" value="1"/>
</dbReference>
<keyword evidence="1" id="KW-0575">Peroxidase</keyword>
<comment type="caution">
    <text evidence="1">The sequence shown here is derived from an EMBL/GenBank/DDBJ whole genome shotgun (WGS) entry which is preliminary data.</text>
</comment>
<protein>
    <submittedName>
        <fullName evidence="1">OsmC family protein</fullName>
        <ecNumber evidence="1">1.11.1.-</ecNumber>
    </submittedName>
</protein>
<dbReference type="GO" id="GO:0004601">
    <property type="term" value="F:peroxidase activity"/>
    <property type="evidence" value="ECO:0007669"/>
    <property type="project" value="UniProtKB-KW"/>
</dbReference>
<dbReference type="EC" id="1.11.1.-" evidence="1"/>
<organism evidence="1 2">
    <name type="scientific">Microbulbifer celer</name>
    <dbReference type="NCBI Taxonomy" id="435905"/>
    <lineage>
        <taxon>Bacteria</taxon>
        <taxon>Pseudomonadati</taxon>
        <taxon>Pseudomonadota</taxon>
        <taxon>Gammaproteobacteria</taxon>
        <taxon>Cellvibrionales</taxon>
        <taxon>Microbulbiferaceae</taxon>
        <taxon>Microbulbifer</taxon>
    </lineage>
</organism>
<name>A0ABW3U8H3_9GAMM</name>
<gene>
    <name evidence="1" type="ORF">ACFQ2X_03615</name>
</gene>
<accession>A0ABW3U8H3</accession>
<dbReference type="EMBL" id="JBHTLR010000004">
    <property type="protein sequence ID" value="MFD1215674.1"/>
    <property type="molecule type" value="Genomic_DNA"/>
</dbReference>
<proteinExistence type="predicted"/>
<dbReference type="Gene3D" id="3.30.300.20">
    <property type="match status" value="1"/>
</dbReference>
<dbReference type="InterPro" id="IPR036102">
    <property type="entry name" value="OsmC/Ohrsf"/>
</dbReference>
<keyword evidence="2" id="KW-1185">Reference proteome</keyword>
<evidence type="ECO:0000313" key="2">
    <source>
        <dbReference type="Proteomes" id="UP001597264"/>
    </source>
</evidence>
<dbReference type="Pfam" id="PF02566">
    <property type="entry name" value="OsmC"/>
    <property type="match status" value="1"/>
</dbReference>
<dbReference type="PANTHER" id="PTHR39624:SF2">
    <property type="entry name" value="OSMC-LIKE PROTEIN"/>
    <property type="match status" value="1"/>
</dbReference>
<evidence type="ECO:0000313" key="1">
    <source>
        <dbReference type="EMBL" id="MFD1215674.1"/>
    </source>
</evidence>
<keyword evidence="1" id="KW-0560">Oxidoreductase</keyword>
<dbReference type="Proteomes" id="UP001597264">
    <property type="component" value="Unassembled WGS sequence"/>
</dbReference>
<sequence>MNSQTPTVVTVEEKGDGKFTQTMTSGPHHLIADEPESVGGENLGPGPYEYLLMGLGACTSMTIRMYAERKNIPLERVRVILSHQKVHVEDCESCESKKGKIDEIVREVTLEGALTGEQREQLLDIANRCPVHRTLTSVIQVRTRLSSS</sequence>
<dbReference type="InterPro" id="IPR015946">
    <property type="entry name" value="KH_dom-like_a/b"/>
</dbReference>
<dbReference type="InterPro" id="IPR003718">
    <property type="entry name" value="OsmC/Ohr_fam"/>
</dbReference>
<dbReference type="SUPFAM" id="SSF82784">
    <property type="entry name" value="OsmC-like"/>
    <property type="match status" value="1"/>
</dbReference>
<dbReference type="RefSeq" id="WP_230437592.1">
    <property type="nucleotide sequence ID" value="NZ_CP087715.1"/>
</dbReference>